<feature type="chain" id="PRO_5031251495" evidence="8">
    <location>
        <begin position="23"/>
        <end position="305"/>
    </location>
</feature>
<keyword evidence="10" id="KW-1185">Reference proteome</keyword>
<name>A0A7Y3TW56_9GAMM</name>
<dbReference type="PANTHER" id="PTHR42953:SF1">
    <property type="entry name" value="METAL-BINDING PROTEIN HI_0362-RELATED"/>
    <property type="match status" value="1"/>
</dbReference>
<dbReference type="InterPro" id="IPR006128">
    <property type="entry name" value="Lipoprotein_PsaA-like"/>
</dbReference>
<dbReference type="Proteomes" id="UP000588806">
    <property type="component" value="Unassembled WGS sequence"/>
</dbReference>
<dbReference type="InterPro" id="IPR006129">
    <property type="entry name" value="AdhesinB"/>
</dbReference>
<keyword evidence="7" id="KW-0175">Coiled coil</keyword>
<protein>
    <submittedName>
        <fullName evidence="9">Zinc ABC transporter solute-binding protein</fullName>
    </submittedName>
</protein>
<evidence type="ECO:0000256" key="3">
    <source>
        <dbReference type="ARBA" id="ARBA00022448"/>
    </source>
</evidence>
<dbReference type="GO" id="GO:0046872">
    <property type="term" value="F:metal ion binding"/>
    <property type="evidence" value="ECO:0007669"/>
    <property type="project" value="UniProtKB-KW"/>
</dbReference>
<feature type="coiled-coil region" evidence="7">
    <location>
        <begin position="158"/>
        <end position="185"/>
    </location>
</feature>
<comment type="subcellular location">
    <subcellularLocation>
        <location evidence="1">Cell envelope</location>
    </subcellularLocation>
</comment>
<dbReference type="AlphaFoldDB" id="A0A7Y3TW56"/>
<evidence type="ECO:0000313" key="10">
    <source>
        <dbReference type="Proteomes" id="UP000588806"/>
    </source>
</evidence>
<gene>
    <name evidence="9" type="ORF">HLB35_03255</name>
</gene>
<dbReference type="RefSeq" id="WP_171701460.1">
    <property type="nucleotide sequence ID" value="NZ_JABFHI010000001.1"/>
</dbReference>
<dbReference type="Pfam" id="PF01297">
    <property type="entry name" value="ZnuA"/>
    <property type="match status" value="1"/>
</dbReference>
<evidence type="ECO:0000256" key="7">
    <source>
        <dbReference type="SAM" id="Coils"/>
    </source>
</evidence>
<evidence type="ECO:0000256" key="6">
    <source>
        <dbReference type="RuleBase" id="RU003512"/>
    </source>
</evidence>
<dbReference type="GO" id="GO:0030313">
    <property type="term" value="C:cell envelope"/>
    <property type="evidence" value="ECO:0007669"/>
    <property type="project" value="UniProtKB-SubCell"/>
</dbReference>
<reference evidence="9 10" key="2">
    <citation type="submission" date="2020-06" db="EMBL/GenBank/DDBJ databases">
        <title>Halomonas songnenensis sp. nov., a moderately halophilic bacterium isolated from saline and alkaline soils.</title>
        <authorList>
            <person name="Jiang J."/>
            <person name="Pan Y."/>
        </authorList>
    </citation>
    <scope>NUCLEOTIDE SEQUENCE [LARGE SCALE GENOMIC DNA]</scope>
    <source>
        <strain evidence="9 10">TBZ9</strain>
    </source>
</reference>
<sequence>MTKHYQYWLGGLLLMVTSLAQAASETSPLRVAVTFTVLGDLVEQVAGDDAEVSQLTPINAEVHDWELTPGNFAAIERADIIFYNGYQLEQWMGQVESAARDGVPLVGVAKASGYPTRGIVTGELSGDTDPHLWMDPRAASAYVGAIADALAEAKPSSAEGFNRRAEALQEELETLHDEITETLSSIPYEQRFLLTSEAAFIYFAEAYNFEHTGIWGNNAESAGAPRQLMEVIDLVMERQPGAIFWESTISDRHVSSIARDTGVEAAGPLYVDSLGEADGPASSYIDMMRHNAELLREHLAVDSDI</sequence>
<dbReference type="PANTHER" id="PTHR42953">
    <property type="entry name" value="HIGH-AFFINITY ZINC UPTAKE SYSTEM PROTEIN ZNUA-RELATED"/>
    <property type="match status" value="1"/>
</dbReference>
<keyword evidence="4" id="KW-0479">Metal-binding</keyword>
<evidence type="ECO:0000313" key="9">
    <source>
        <dbReference type="EMBL" id="NOG31023.1"/>
    </source>
</evidence>
<dbReference type="Gene3D" id="3.40.50.1980">
    <property type="entry name" value="Nitrogenase molybdenum iron protein domain"/>
    <property type="match status" value="2"/>
</dbReference>
<proteinExistence type="inferred from homology"/>
<feature type="signal peptide" evidence="8">
    <location>
        <begin position="1"/>
        <end position="22"/>
    </location>
</feature>
<accession>A0A7Y3TW56</accession>
<keyword evidence="3 6" id="KW-0813">Transport</keyword>
<dbReference type="GO" id="GO:0030001">
    <property type="term" value="P:metal ion transport"/>
    <property type="evidence" value="ECO:0007669"/>
    <property type="project" value="InterPro"/>
</dbReference>
<comment type="similarity">
    <text evidence="2 6">Belongs to the bacterial solute-binding protein 9 family.</text>
</comment>
<evidence type="ECO:0000256" key="1">
    <source>
        <dbReference type="ARBA" id="ARBA00004196"/>
    </source>
</evidence>
<dbReference type="InterPro" id="IPR006127">
    <property type="entry name" value="ZnuA-like"/>
</dbReference>
<evidence type="ECO:0000256" key="4">
    <source>
        <dbReference type="ARBA" id="ARBA00022723"/>
    </source>
</evidence>
<dbReference type="GO" id="GO:0007155">
    <property type="term" value="P:cell adhesion"/>
    <property type="evidence" value="ECO:0007669"/>
    <property type="project" value="InterPro"/>
</dbReference>
<evidence type="ECO:0000256" key="5">
    <source>
        <dbReference type="ARBA" id="ARBA00022729"/>
    </source>
</evidence>
<reference evidence="9 10" key="1">
    <citation type="submission" date="2020-05" db="EMBL/GenBank/DDBJ databases">
        <authorList>
            <person name="Ruan W."/>
            <person name="Jeon C.O."/>
            <person name="Chun B.H."/>
        </authorList>
    </citation>
    <scope>NUCLEOTIDE SEQUENCE [LARGE SCALE GENOMIC DNA]</scope>
    <source>
        <strain evidence="9 10">TBZ9</strain>
    </source>
</reference>
<dbReference type="PRINTS" id="PR00690">
    <property type="entry name" value="ADHESNFAMILY"/>
</dbReference>
<evidence type="ECO:0000256" key="8">
    <source>
        <dbReference type="SAM" id="SignalP"/>
    </source>
</evidence>
<evidence type="ECO:0000256" key="2">
    <source>
        <dbReference type="ARBA" id="ARBA00011028"/>
    </source>
</evidence>
<dbReference type="InterPro" id="IPR050492">
    <property type="entry name" value="Bact_metal-bind_prot9"/>
</dbReference>
<comment type="caution">
    <text evidence="9">The sequence shown here is derived from an EMBL/GenBank/DDBJ whole genome shotgun (WGS) entry which is preliminary data.</text>
</comment>
<dbReference type="SUPFAM" id="SSF53807">
    <property type="entry name" value="Helical backbone' metal receptor"/>
    <property type="match status" value="1"/>
</dbReference>
<keyword evidence="5 8" id="KW-0732">Signal</keyword>
<dbReference type="PRINTS" id="PR00691">
    <property type="entry name" value="ADHESINB"/>
</dbReference>
<dbReference type="EMBL" id="JABFHI010000001">
    <property type="protein sequence ID" value="NOG31023.1"/>
    <property type="molecule type" value="Genomic_DNA"/>
</dbReference>
<organism evidence="9 10">
    <name type="scientific">Vreelandella azerica</name>
    <dbReference type="NCBI Taxonomy" id="2732867"/>
    <lineage>
        <taxon>Bacteria</taxon>
        <taxon>Pseudomonadati</taxon>
        <taxon>Pseudomonadota</taxon>
        <taxon>Gammaproteobacteria</taxon>
        <taxon>Oceanospirillales</taxon>
        <taxon>Halomonadaceae</taxon>
        <taxon>Vreelandella</taxon>
    </lineage>
</organism>